<proteinExistence type="predicted"/>
<sequence length="80" mass="8801">MGTGKHAKALTVQNWNGCTRNFNTSLRIPLPPAPIRRVQGVVFAEESLIVHLACHCDFEAMKRFYVGTMGILSLPTVMSA</sequence>
<evidence type="ECO:0000313" key="1">
    <source>
        <dbReference type="EMBL" id="CAK1551981.1"/>
    </source>
</evidence>
<comment type="caution">
    <text evidence="1">The sequence shown here is derived from an EMBL/GenBank/DDBJ whole genome shotgun (WGS) entry which is preliminary data.</text>
</comment>
<accession>A0AAV1JT16</accession>
<organism evidence="1 2">
    <name type="scientific">Leptosia nina</name>
    <dbReference type="NCBI Taxonomy" id="320188"/>
    <lineage>
        <taxon>Eukaryota</taxon>
        <taxon>Metazoa</taxon>
        <taxon>Ecdysozoa</taxon>
        <taxon>Arthropoda</taxon>
        <taxon>Hexapoda</taxon>
        <taxon>Insecta</taxon>
        <taxon>Pterygota</taxon>
        <taxon>Neoptera</taxon>
        <taxon>Endopterygota</taxon>
        <taxon>Lepidoptera</taxon>
        <taxon>Glossata</taxon>
        <taxon>Ditrysia</taxon>
        <taxon>Papilionoidea</taxon>
        <taxon>Pieridae</taxon>
        <taxon>Pierinae</taxon>
        <taxon>Leptosia</taxon>
    </lineage>
</organism>
<dbReference type="AlphaFoldDB" id="A0AAV1JT16"/>
<reference evidence="1 2" key="1">
    <citation type="submission" date="2023-11" db="EMBL/GenBank/DDBJ databases">
        <authorList>
            <person name="Okamura Y."/>
        </authorList>
    </citation>
    <scope>NUCLEOTIDE SEQUENCE [LARGE SCALE GENOMIC DNA]</scope>
</reference>
<dbReference type="Proteomes" id="UP001497472">
    <property type="component" value="Unassembled WGS sequence"/>
</dbReference>
<name>A0AAV1JT16_9NEOP</name>
<keyword evidence="2" id="KW-1185">Reference proteome</keyword>
<dbReference type="EMBL" id="CAVLEF010000132">
    <property type="protein sequence ID" value="CAK1551981.1"/>
    <property type="molecule type" value="Genomic_DNA"/>
</dbReference>
<gene>
    <name evidence="1" type="ORF">LNINA_LOCUS11071</name>
</gene>
<evidence type="ECO:0000313" key="2">
    <source>
        <dbReference type="Proteomes" id="UP001497472"/>
    </source>
</evidence>
<protein>
    <submittedName>
        <fullName evidence="1">Uncharacterized protein</fullName>
    </submittedName>
</protein>